<dbReference type="CDD" id="cd04301">
    <property type="entry name" value="NAT_SF"/>
    <property type="match status" value="1"/>
</dbReference>
<protein>
    <recommendedName>
        <fullName evidence="1">N-acetyltransferase domain-containing protein</fullName>
    </recommendedName>
</protein>
<evidence type="ECO:0000313" key="2">
    <source>
        <dbReference type="EMBL" id="NRV11801.1"/>
    </source>
</evidence>
<dbReference type="Gene3D" id="3.40.630.30">
    <property type="match status" value="1"/>
</dbReference>
<organism evidence="2 3">
    <name type="scientific">Clostridium beijerinckii</name>
    <name type="common">Clostridium MP</name>
    <dbReference type="NCBI Taxonomy" id="1520"/>
    <lineage>
        <taxon>Bacteria</taxon>
        <taxon>Bacillati</taxon>
        <taxon>Bacillota</taxon>
        <taxon>Clostridia</taxon>
        <taxon>Eubacteriales</taxon>
        <taxon>Clostridiaceae</taxon>
        <taxon>Clostridium</taxon>
    </lineage>
</organism>
<proteinExistence type="predicted"/>
<dbReference type="AlphaFoldDB" id="A0A9Q5GKU3"/>
<dbReference type="PANTHER" id="PTHR31435">
    <property type="entry name" value="PROTEIN NATD1"/>
    <property type="match status" value="1"/>
</dbReference>
<dbReference type="InterPro" id="IPR031165">
    <property type="entry name" value="GNAT_YJDJ"/>
</dbReference>
<dbReference type="InterPro" id="IPR016181">
    <property type="entry name" value="Acyl_CoA_acyltransferase"/>
</dbReference>
<name>A0A9Q5GKU3_CLOBE</name>
<gene>
    <name evidence="2" type="ORF">DFH45_004764</name>
</gene>
<dbReference type="InterPro" id="IPR045057">
    <property type="entry name" value="Gcn5-rel_NAT"/>
</dbReference>
<feature type="domain" description="N-acetyltransferase" evidence="1">
    <location>
        <begin position="15"/>
        <end position="103"/>
    </location>
</feature>
<dbReference type="SUPFAM" id="SSF55729">
    <property type="entry name" value="Acyl-CoA N-acyltransferases (Nat)"/>
    <property type="match status" value="1"/>
</dbReference>
<dbReference type="Proteomes" id="UP000821656">
    <property type="component" value="Unassembled WGS sequence"/>
</dbReference>
<dbReference type="PROSITE" id="PS51729">
    <property type="entry name" value="GNAT_YJDJ"/>
    <property type="match status" value="1"/>
</dbReference>
<comment type="caution">
    <text evidence="2">The sequence shown here is derived from an EMBL/GenBank/DDBJ whole genome shotgun (WGS) entry which is preliminary data.</text>
</comment>
<evidence type="ECO:0000313" key="3">
    <source>
        <dbReference type="Proteomes" id="UP000821656"/>
    </source>
</evidence>
<dbReference type="PANTHER" id="PTHR31435:SF10">
    <property type="entry name" value="BSR4717 PROTEIN"/>
    <property type="match status" value="1"/>
</dbReference>
<accession>A0A9Q5GKU3</accession>
<dbReference type="EMBL" id="JABSXK010000001">
    <property type="protein sequence ID" value="NRV11801.1"/>
    <property type="molecule type" value="Genomic_DNA"/>
</dbReference>
<evidence type="ECO:0000259" key="1">
    <source>
        <dbReference type="PROSITE" id="PS51729"/>
    </source>
</evidence>
<dbReference type="RefSeq" id="WP_236888015.1">
    <property type="nucleotide sequence ID" value="NZ_CP016090.1"/>
</dbReference>
<sequence>MNKIMERMVLCIMFDIKKGLNKFYIGETEENTLAEVILSDTSKDVIKIDHTFVGEKLKGKGAGKLLIRKVVDFAIEENKKIMPVCVFAKKEFDKNKEYESVLYKNA</sequence>
<dbReference type="Pfam" id="PF14542">
    <property type="entry name" value="Acetyltransf_CG"/>
    <property type="match status" value="1"/>
</dbReference>
<reference evidence="2" key="1">
    <citation type="submission" date="2020-05" db="EMBL/GenBank/DDBJ databases">
        <title>Genomic insights into acetone-butanol-ethanol (ABE) fermentation by sequencing solventogenic clostridia strains.</title>
        <authorList>
            <person name="Brown S."/>
        </authorList>
    </citation>
    <scope>NUCLEOTIDE SEQUENCE</scope>
    <source>
        <strain evidence="2">DJ126</strain>
    </source>
</reference>